<evidence type="ECO:0000256" key="1">
    <source>
        <dbReference type="SAM" id="Coils"/>
    </source>
</evidence>
<evidence type="ECO:0000313" key="3">
    <source>
        <dbReference type="EMBL" id="BBT16832.1"/>
    </source>
</evidence>
<proteinExistence type="predicted"/>
<dbReference type="Proteomes" id="UP000515591">
    <property type="component" value="Chromosome"/>
</dbReference>
<sequence length="158" mass="18602">MSPTAPPPRKRGRPCNGQAQSNAERQRAWRQRQAEQRERQARDDHASSCLTEFLRQERDQAQAALVEAQRRLEALEAQVRQLQQRPDDREAALPWYQDHGLEAVFVLESRLREERTWKRVASMGAFTRRDVAEQWLQTMQAHSSMIDYRVTRLRFCGD</sequence>
<feature type="compositionally biased region" description="Basic and acidic residues" evidence="2">
    <location>
        <begin position="24"/>
        <end position="46"/>
    </location>
</feature>
<organism evidence="3 4">
    <name type="scientific">Metapseudomonas otitidis</name>
    <dbReference type="NCBI Taxonomy" id="319939"/>
    <lineage>
        <taxon>Bacteria</taxon>
        <taxon>Pseudomonadati</taxon>
        <taxon>Pseudomonadota</taxon>
        <taxon>Gammaproteobacteria</taxon>
        <taxon>Pseudomonadales</taxon>
        <taxon>Pseudomonadaceae</taxon>
        <taxon>Metapseudomonas</taxon>
    </lineage>
</organism>
<reference evidence="3 4" key="1">
    <citation type="submission" date="2019-12" db="EMBL/GenBank/DDBJ databases">
        <title>complete genome sequences of Pseudomonas otitidis str. WP8-S17-CRE-03 isolated from wastewater treatment plant effluent.</title>
        <authorList>
            <person name="Sekizuka T."/>
            <person name="Itokawa K."/>
            <person name="Yatsu K."/>
            <person name="Inamine Y."/>
            <person name="Kuroda M."/>
        </authorList>
    </citation>
    <scope>NUCLEOTIDE SEQUENCE [LARGE SCALE GENOMIC DNA]</scope>
    <source>
        <strain evidence="3 4">WP8-S17-CRE-03</strain>
    </source>
</reference>
<keyword evidence="1" id="KW-0175">Coiled coil</keyword>
<feature type="region of interest" description="Disordered" evidence="2">
    <location>
        <begin position="1"/>
        <end position="46"/>
    </location>
</feature>
<dbReference type="EMBL" id="AP022213">
    <property type="protein sequence ID" value="BBT16832.1"/>
    <property type="molecule type" value="Genomic_DNA"/>
</dbReference>
<dbReference type="AlphaFoldDB" id="A0A1I0UM24"/>
<protein>
    <submittedName>
        <fullName evidence="3">Uncharacterized protein</fullName>
    </submittedName>
</protein>
<accession>A0A1I0UM24</accession>
<evidence type="ECO:0000256" key="2">
    <source>
        <dbReference type="SAM" id="MobiDB-lite"/>
    </source>
</evidence>
<gene>
    <name evidence="3" type="ORF">WP8S17C03_28810</name>
</gene>
<evidence type="ECO:0000313" key="4">
    <source>
        <dbReference type="Proteomes" id="UP000515591"/>
    </source>
</evidence>
<name>A0A1I0UM24_9GAMM</name>
<feature type="coiled-coil region" evidence="1">
    <location>
        <begin position="51"/>
        <end position="85"/>
    </location>
</feature>